<dbReference type="Gene3D" id="3.90.640.20">
    <property type="entry name" value="Heat-shock cognate protein, ATPase"/>
    <property type="match status" value="1"/>
</dbReference>
<dbReference type="EMBL" id="JAKJPO010000001">
    <property type="protein sequence ID" value="MCF7220637.1"/>
    <property type="molecule type" value="Genomic_DNA"/>
</dbReference>
<reference evidence="2" key="1">
    <citation type="submission" date="2022-01" db="EMBL/GenBank/DDBJ databases">
        <title>Lysobacter chinensis sp. nov., a bacterium isolated from cow dung compost.</title>
        <authorList>
            <person name="Liu Y."/>
        </authorList>
    </citation>
    <scope>NUCLEOTIDE SEQUENCE</scope>
    <source>
        <strain evidence="2">TLK-CK17</strain>
    </source>
</reference>
<evidence type="ECO:0000259" key="1">
    <source>
        <dbReference type="Pfam" id="PF11738"/>
    </source>
</evidence>
<gene>
    <name evidence="2" type="ORF">L3V18_02375</name>
</gene>
<reference evidence="2" key="2">
    <citation type="submission" date="2022-01" db="EMBL/GenBank/DDBJ databases">
        <authorList>
            <person name="Zhou L.Y."/>
        </authorList>
    </citation>
    <scope>NUCLEOTIDE SEQUENCE</scope>
    <source>
        <strain evidence="2">TLK-CK17</strain>
    </source>
</reference>
<feature type="domain" description="DUF3298" evidence="1">
    <location>
        <begin position="112"/>
        <end position="211"/>
    </location>
</feature>
<sequence length="229" mass="25151">MELKDVSEVTSDYVIGITYPPSAMKYPGLAAELKHYADDAREDLMQAVAARADGETAAPYDLSLTFTQVAATPELFAIAADGSSYTGGAHSSPLLARFVWLPGEQRRLRITDLFPEDGDGWPVISTQVRESLHTALSQRLDADELAPGERERMLRDASRMIEDGTGPEPDNYSEFEPVIGRDGRIAAIRFVFPPYQVGPYSDGEQSVQVPASVLRAHVAEKYRELFAAE</sequence>
<protein>
    <submittedName>
        <fullName evidence="2">DUF3298 and DUF4163 domain-containing protein</fullName>
    </submittedName>
</protein>
<evidence type="ECO:0000313" key="2">
    <source>
        <dbReference type="EMBL" id="MCF7220637.1"/>
    </source>
</evidence>
<evidence type="ECO:0000313" key="3">
    <source>
        <dbReference type="Proteomes" id="UP001430796"/>
    </source>
</evidence>
<comment type="caution">
    <text evidence="2">The sequence shown here is derived from an EMBL/GenBank/DDBJ whole genome shotgun (WGS) entry which is preliminary data.</text>
</comment>
<keyword evidence="3" id="KW-1185">Reference proteome</keyword>
<dbReference type="Pfam" id="PF11738">
    <property type="entry name" value="DUF3298"/>
    <property type="match status" value="1"/>
</dbReference>
<proteinExistence type="predicted"/>
<dbReference type="InterPro" id="IPR021729">
    <property type="entry name" value="DUF3298"/>
</dbReference>
<dbReference type="Proteomes" id="UP001430796">
    <property type="component" value="Unassembled WGS sequence"/>
</dbReference>
<dbReference type="RefSeq" id="WP_237052991.1">
    <property type="nucleotide sequence ID" value="NZ_JAKJPO010000001.1"/>
</dbReference>
<organism evidence="2 3">
    <name type="scientific">Marilutibacter chinensis</name>
    <dbReference type="NCBI Taxonomy" id="2912247"/>
    <lineage>
        <taxon>Bacteria</taxon>
        <taxon>Pseudomonadati</taxon>
        <taxon>Pseudomonadota</taxon>
        <taxon>Gammaproteobacteria</taxon>
        <taxon>Lysobacterales</taxon>
        <taxon>Lysobacteraceae</taxon>
        <taxon>Marilutibacter</taxon>
    </lineage>
</organism>
<dbReference type="InterPro" id="IPR037126">
    <property type="entry name" value="PdaC/RsiV-like_sf"/>
</dbReference>
<accession>A0ABS9HR78</accession>
<name>A0ABS9HR78_9GAMM</name>